<dbReference type="InterPro" id="IPR024465">
    <property type="entry name" value="DUF2399"/>
</dbReference>
<dbReference type="GO" id="GO:0003677">
    <property type="term" value="F:DNA binding"/>
    <property type="evidence" value="ECO:0007669"/>
    <property type="project" value="InterPro"/>
</dbReference>
<dbReference type="InterPro" id="IPR024466">
    <property type="entry name" value="CHP02679_N"/>
</dbReference>
<comment type="caution">
    <text evidence="3">The sequence shown here is derived from an EMBL/GenBank/DDBJ whole genome shotgun (WGS) entry which is preliminary data.</text>
</comment>
<dbReference type="Proteomes" id="UP000824063">
    <property type="component" value="Unassembled WGS sequence"/>
</dbReference>
<reference evidence="3" key="2">
    <citation type="submission" date="2021-04" db="EMBL/GenBank/DDBJ databases">
        <authorList>
            <person name="Gilroy R."/>
        </authorList>
    </citation>
    <scope>NUCLEOTIDE SEQUENCE</scope>
    <source>
        <strain evidence="3">CHK172-16539</strain>
    </source>
</reference>
<dbReference type="AlphaFoldDB" id="A0A9D2JGL9"/>
<feature type="domain" description="Conserved hypothetical protein CHP02679 N terminus" evidence="2">
    <location>
        <begin position="45"/>
        <end position="235"/>
    </location>
</feature>
<evidence type="ECO:0000313" key="3">
    <source>
        <dbReference type="EMBL" id="HIZ52676.1"/>
    </source>
</evidence>
<dbReference type="InterPro" id="IPR036078">
    <property type="entry name" value="Spo11/TopoVI_A_sf"/>
</dbReference>
<dbReference type="Pfam" id="PF11796">
    <property type="entry name" value="DUF3323"/>
    <property type="match status" value="1"/>
</dbReference>
<dbReference type="GO" id="GO:0005694">
    <property type="term" value="C:chromosome"/>
    <property type="evidence" value="ECO:0007669"/>
    <property type="project" value="InterPro"/>
</dbReference>
<sequence>MDNLTEAKVFLKQAVFQKLGKELARRYYLKGSFGVSVGRQLFQKTDDEPLRRFLGITEWEWLSRRNISILLFEQALKSSSLQWSLMDFVVFVTKKPLQLKSEVEEQENIRYANFITQLNQIDPLFSKILTVKQLTKWLEDSGETFKIFEVVSKALQQLPKEMTHLPFFAYQQTGDAHFFDENEMGGRLFLQILTVLSQETTNEQKLTLVEEKNSILNEFKLLKDDIHNFVSIRGLVAEQNKTMSQMWLQAWHEGIAWNVPLKEILRMESIYPGQGNKVLIIENSAVYSVLVELVPEIAIICSSGQFTYAVWQLLRKLSENNVTLYYSGDLDPEGLLMAQKLIEMFPEHAQTIGMSLESYQMGQKLSPLLPQQLKQLQKINHEKLKPIAEQMKISHKKAYQEGYIELILSEINEKMRNE</sequence>
<accession>A0A9D2JGL9</accession>
<dbReference type="SUPFAM" id="SSF56726">
    <property type="entry name" value="DNA topoisomerase IV, alpha subunit"/>
    <property type="match status" value="1"/>
</dbReference>
<proteinExistence type="predicted"/>
<protein>
    <submittedName>
        <fullName evidence="3">DUF2399 domain-containing protein</fullName>
    </submittedName>
</protein>
<name>A0A9D2JGL9_9ENTE</name>
<evidence type="ECO:0000313" key="4">
    <source>
        <dbReference type="Proteomes" id="UP000824063"/>
    </source>
</evidence>
<evidence type="ECO:0000259" key="1">
    <source>
        <dbReference type="Pfam" id="PF09664"/>
    </source>
</evidence>
<dbReference type="EMBL" id="DXBN01000045">
    <property type="protein sequence ID" value="HIZ52676.1"/>
    <property type="molecule type" value="Genomic_DNA"/>
</dbReference>
<dbReference type="Gene3D" id="3.40.1360.10">
    <property type="match status" value="1"/>
</dbReference>
<gene>
    <name evidence="3" type="ORF">IAA20_01875</name>
</gene>
<dbReference type="Pfam" id="PF09664">
    <property type="entry name" value="DUF2399"/>
    <property type="match status" value="1"/>
</dbReference>
<reference evidence="3" key="1">
    <citation type="journal article" date="2021" name="PeerJ">
        <title>Extensive microbial diversity within the chicken gut microbiome revealed by metagenomics and culture.</title>
        <authorList>
            <person name="Gilroy R."/>
            <person name="Ravi A."/>
            <person name="Getino M."/>
            <person name="Pursley I."/>
            <person name="Horton D.L."/>
            <person name="Alikhan N.F."/>
            <person name="Baker D."/>
            <person name="Gharbi K."/>
            <person name="Hall N."/>
            <person name="Watson M."/>
            <person name="Adriaenssens E.M."/>
            <person name="Foster-Nyarko E."/>
            <person name="Jarju S."/>
            <person name="Secka A."/>
            <person name="Antonio M."/>
            <person name="Oren A."/>
            <person name="Chaudhuri R.R."/>
            <person name="La Ragione R."/>
            <person name="Hildebrand F."/>
            <person name="Pallen M.J."/>
        </authorList>
    </citation>
    <scope>NUCLEOTIDE SEQUENCE</scope>
    <source>
        <strain evidence="3">CHK172-16539</strain>
    </source>
</reference>
<evidence type="ECO:0000259" key="2">
    <source>
        <dbReference type="Pfam" id="PF11796"/>
    </source>
</evidence>
<organism evidence="3 4">
    <name type="scientific">Candidatus Enterococcus avicola</name>
    <dbReference type="NCBI Taxonomy" id="2838561"/>
    <lineage>
        <taxon>Bacteria</taxon>
        <taxon>Bacillati</taxon>
        <taxon>Bacillota</taxon>
        <taxon>Bacilli</taxon>
        <taxon>Lactobacillales</taxon>
        <taxon>Enterococcaceae</taxon>
        <taxon>Enterococcus</taxon>
    </lineage>
</organism>
<feature type="domain" description="DUF2399" evidence="1">
    <location>
        <begin position="257"/>
        <end position="410"/>
    </location>
</feature>